<dbReference type="AlphaFoldDB" id="A0A251XBD8"/>
<dbReference type="GO" id="GO:0003677">
    <property type="term" value="F:DNA binding"/>
    <property type="evidence" value="ECO:0007669"/>
    <property type="project" value="InterPro"/>
</dbReference>
<dbReference type="InterPro" id="IPR013498">
    <property type="entry name" value="Topo_IA_Znf"/>
</dbReference>
<dbReference type="SUPFAM" id="SSF57783">
    <property type="entry name" value="Zinc beta-ribbon"/>
    <property type="match status" value="1"/>
</dbReference>
<comment type="caution">
    <text evidence="2">The sequence shown here is derived from an EMBL/GenBank/DDBJ whole genome shotgun (WGS) entry which is preliminary data.</text>
</comment>
<accession>A0A251XBD8</accession>
<dbReference type="OrthoDB" id="5782056at2"/>
<sequence length="228" mass="26409">MSIRSWFKGWMGEIQGTLAKKIFLDSSIYIDINNVTIPTENGTTQIDHVIISRYGLFVVETKNMNGWIFGDEKSPQWMQQFFDKKYPFQNPLHQNYRHTKALSAFLDVEHHKLFSIVMFWGNCEFKTPLPKNVMKSGYISYIKSHTQVLFSDAEVRYMVATLKSGMLPKSWATHRAHIATLEKRFSNPNICPKCGHALVLRMAKRGHHAGSPFYGCSHYPQCRYIKPL</sequence>
<proteinExistence type="predicted"/>
<dbReference type="GO" id="GO:0006265">
    <property type="term" value="P:DNA topological change"/>
    <property type="evidence" value="ECO:0007669"/>
    <property type="project" value="InterPro"/>
</dbReference>
<protein>
    <submittedName>
        <fullName evidence="2">Nuclease</fullName>
    </submittedName>
</protein>
<dbReference type="GO" id="GO:0003916">
    <property type="term" value="F:DNA topoisomerase activity"/>
    <property type="evidence" value="ECO:0007669"/>
    <property type="project" value="InterPro"/>
</dbReference>
<evidence type="ECO:0000313" key="2">
    <source>
        <dbReference type="EMBL" id="OUD15235.1"/>
    </source>
</evidence>
<dbReference type="Gene3D" id="3.30.65.10">
    <property type="entry name" value="Bacterial Topoisomerase I, domain 1"/>
    <property type="match status" value="1"/>
</dbReference>
<dbReference type="Proteomes" id="UP000194798">
    <property type="component" value="Unassembled WGS sequence"/>
</dbReference>
<dbReference type="EMBL" id="MSLT01000006">
    <property type="protein sequence ID" value="OUD15235.1"/>
    <property type="molecule type" value="Genomic_DNA"/>
</dbReference>
<dbReference type="Pfam" id="PF01396">
    <property type="entry name" value="Zn_ribbon_Top1"/>
    <property type="match status" value="1"/>
</dbReference>
<dbReference type="RefSeq" id="WP_086486827.1">
    <property type="nucleotide sequence ID" value="NZ_MSLT01000006.1"/>
</dbReference>
<gene>
    <name evidence="2" type="ORF">TPSD3_01510</name>
</gene>
<dbReference type="GO" id="GO:0005694">
    <property type="term" value="C:chromosome"/>
    <property type="evidence" value="ECO:0007669"/>
    <property type="project" value="InterPro"/>
</dbReference>
<feature type="domain" description="NERD" evidence="1">
    <location>
        <begin position="8"/>
        <end position="125"/>
    </location>
</feature>
<evidence type="ECO:0000259" key="1">
    <source>
        <dbReference type="PROSITE" id="PS50965"/>
    </source>
</evidence>
<dbReference type="PROSITE" id="PS50965">
    <property type="entry name" value="NERD"/>
    <property type="match status" value="1"/>
</dbReference>
<keyword evidence="3" id="KW-1185">Reference proteome</keyword>
<name>A0A251XBD8_9GAMM</name>
<organism evidence="2 3">
    <name type="scientific">Thioflexithrix psekupsensis</name>
    <dbReference type="NCBI Taxonomy" id="1570016"/>
    <lineage>
        <taxon>Bacteria</taxon>
        <taxon>Pseudomonadati</taxon>
        <taxon>Pseudomonadota</taxon>
        <taxon>Gammaproteobacteria</taxon>
        <taxon>Thiotrichales</taxon>
        <taxon>Thioflexithrix</taxon>
    </lineage>
</organism>
<evidence type="ECO:0000313" key="3">
    <source>
        <dbReference type="Proteomes" id="UP000194798"/>
    </source>
</evidence>
<reference evidence="2 3" key="1">
    <citation type="submission" date="2016-12" db="EMBL/GenBank/DDBJ databases">
        <title>Thioflexothrix psekupsii D3 genome sequencing and assembly.</title>
        <authorList>
            <person name="Fomenkov A."/>
            <person name="Vincze T."/>
            <person name="Grabovich M."/>
            <person name="Anton B.P."/>
            <person name="Dubinina G."/>
            <person name="Orlova M."/>
            <person name="Belousova E."/>
            <person name="Roberts R.J."/>
        </authorList>
    </citation>
    <scope>NUCLEOTIDE SEQUENCE [LARGE SCALE GENOMIC DNA]</scope>
    <source>
        <strain evidence="2">D3</strain>
    </source>
</reference>
<dbReference type="Pfam" id="PF08378">
    <property type="entry name" value="NERD"/>
    <property type="match status" value="1"/>
</dbReference>
<dbReference type="InterPro" id="IPR011528">
    <property type="entry name" value="NERD"/>
</dbReference>